<dbReference type="RefSeq" id="WP_088700329.1">
    <property type="nucleotide sequence ID" value="NZ_JPUA01000032.1"/>
</dbReference>
<reference evidence="4 5" key="1">
    <citation type="submission" date="2014-08" db="EMBL/GenBank/DDBJ databases">
        <title>Draft genome sequence of a novel L-asparaginase producing marine bacterium, Halomonas campaniensis.</title>
        <authorList>
            <person name="Sundarakrishnan B."/>
            <person name="Moushumi Priya A."/>
            <person name="Raman G."/>
            <person name="Sakthivel N."/>
            <person name="Park S."/>
            <person name="Jayachandran S."/>
        </authorList>
    </citation>
    <scope>NUCLEOTIDE SEQUENCE [LARGE SCALE GENOMIC DNA]</scope>
    <source>
        <strain evidence="4 5">SK03</strain>
    </source>
</reference>
<feature type="coiled-coil region" evidence="1">
    <location>
        <begin position="459"/>
        <end position="519"/>
    </location>
</feature>
<dbReference type="PROSITE" id="PS00018">
    <property type="entry name" value="EF_HAND_1"/>
    <property type="match status" value="2"/>
</dbReference>
<keyword evidence="5" id="KW-1185">Reference proteome</keyword>
<feature type="domain" description="EF-hand" evidence="3">
    <location>
        <begin position="1637"/>
        <end position="1664"/>
    </location>
</feature>
<dbReference type="PANTHER" id="PTHR34491:SF156">
    <property type="entry name" value="KINESIN MOTOR DOMAIN-CONTAINING PROTEIN"/>
    <property type="match status" value="1"/>
</dbReference>
<name>A0A246RZ44_9GAMM</name>
<feature type="region of interest" description="Disordered" evidence="2">
    <location>
        <begin position="1753"/>
        <end position="1778"/>
    </location>
</feature>
<dbReference type="GO" id="GO:0005509">
    <property type="term" value="F:calcium ion binding"/>
    <property type="evidence" value="ECO:0007669"/>
    <property type="project" value="InterPro"/>
</dbReference>
<dbReference type="Pfam" id="PF13499">
    <property type="entry name" value="EF-hand_7"/>
    <property type="match status" value="1"/>
</dbReference>
<dbReference type="PROSITE" id="PS50222">
    <property type="entry name" value="EF_HAND_2"/>
    <property type="match status" value="2"/>
</dbReference>
<dbReference type="OrthoDB" id="6144932at2"/>
<evidence type="ECO:0000313" key="5">
    <source>
        <dbReference type="Proteomes" id="UP000197334"/>
    </source>
</evidence>
<evidence type="ECO:0000256" key="2">
    <source>
        <dbReference type="SAM" id="MobiDB-lite"/>
    </source>
</evidence>
<proteinExistence type="predicted"/>
<evidence type="ECO:0000313" key="4">
    <source>
        <dbReference type="EMBL" id="OWV29442.1"/>
    </source>
</evidence>
<feature type="compositionally biased region" description="Gly residues" evidence="2">
    <location>
        <begin position="1762"/>
        <end position="1776"/>
    </location>
</feature>
<dbReference type="SUPFAM" id="SSF47473">
    <property type="entry name" value="EF-hand"/>
    <property type="match status" value="1"/>
</dbReference>
<feature type="domain" description="EF-hand" evidence="3">
    <location>
        <begin position="1593"/>
        <end position="1628"/>
    </location>
</feature>
<evidence type="ECO:0000259" key="3">
    <source>
        <dbReference type="PROSITE" id="PS50222"/>
    </source>
</evidence>
<feature type="region of interest" description="Disordered" evidence="2">
    <location>
        <begin position="2013"/>
        <end position="2041"/>
    </location>
</feature>
<dbReference type="EMBL" id="JPUA01000032">
    <property type="protein sequence ID" value="OWV29442.1"/>
    <property type="molecule type" value="Genomic_DNA"/>
</dbReference>
<organism evidence="4 5">
    <name type="scientific">Halomonas campaniensis</name>
    <dbReference type="NCBI Taxonomy" id="213554"/>
    <lineage>
        <taxon>Bacteria</taxon>
        <taxon>Pseudomonadati</taxon>
        <taxon>Pseudomonadota</taxon>
        <taxon>Gammaproteobacteria</taxon>
        <taxon>Oceanospirillales</taxon>
        <taxon>Halomonadaceae</taxon>
        <taxon>Halomonas</taxon>
    </lineage>
</organism>
<dbReference type="CDD" id="cd00051">
    <property type="entry name" value="EFh"/>
    <property type="match status" value="2"/>
</dbReference>
<dbReference type="InterPro" id="IPR018247">
    <property type="entry name" value="EF_Hand_1_Ca_BS"/>
</dbReference>
<feature type="compositionally biased region" description="Basic and acidic residues" evidence="2">
    <location>
        <begin position="2029"/>
        <end position="2041"/>
    </location>
</feature>
<protein>
    <recommendedName>
        <fullName evidence="3">EF-hand domain-containing protein</fullName>
    </recommendedName>
</protein>
<dbReference type="Gene3D" id="1.10.238.10">
    <property type="entry name" value="EF-hand"/>
    <property type="match status" value="2"/>
</dbReference>
<sequence>MAKRDYQAGFILTGDASGGIRAIQKTGKELKTLDEGFGRSSRQSKKFGADAARAGHQLREIDTGAGVATKGLETLRRAAAPIAGALASMFAANTIQNQIDWGDQLQKTNLRIGASTESLSQYNYVAKLSGFEFGQLTTAWQRQTRRIAEAAAGTGVASEALDRLGLSAQALNQLAPEEQFERIAEAMQNVESSSERVALAQKLWDSEGVKLVQIVNQGTDAIAAMRAEADALGLTITQDTANAMATYNDEVDRLKFAAQGLSQTVAAELVPSMTAGLQATNSFIQEAGGASRILNEVKDVATLTAVVMAGRYAGSLAESTKRMIERNAASRASAAADKRSLQMTLRRAAAEKQTALMLLSSARLDEQAARGTDAHTAALARLRLARERSIAATASHTVAQNAHNAAMARGTIAAQAMAGATRAGSAALSLVGGTMGAAVIAGAAVYYFRDSLGFASAAARETKEDIDQLVESMDNYTEAQYRNNRVSIVQDLAEARVEAAKLQDQIEALQEQSQQENVMYQGRPGASSGQLSGLMAELQEQNRVIAANEEGLRKYDQAWSDLLESQVSGVSIFRTLDQWLFDTGESAGGASTQFDALNYTLGTGGEDWDDYIGKLQAARDVMGMTAAEAAQYAAMQQGYTGVYAEHAGAVVGQTNALNDYRQAIAAGNAEEAQAHLQRAQRYAEAEAMVKAQLQNAATLSNLMKGVQTQLSTVALTAALTIADSGAATSSHIAEAIRLINERAEAIKQTTVVTVANTAATREAAKETTTLANSYENLLDRIQPNRRAARQYAQDVGVLNLALATGRMNTVQYMQAMGLLQESFQAAQRETDKTAQASEDASQRIANSFTTWGTVADNTLRSVDDTGRDAWLGLVDGSTSALDTVERAFEQTFANIAHMLTTQKLTFEVAGMMGLDTTGMPGGGSGGFDVGSMGSLKNGWGALQSGVSNIAWTGAPTAYSGGFAGNATAGMNVASQGTSYLGGSTANFSGMTGLASAGAGFAGSYAGRSMFGEGRNNATLETAGALVGTYFGGPLGAAAGSFIGSALASLDKETKFSGRFGTTGTNDPSEYASSGKDGVFEHQDDGTNFYGQSALGYTGFLDRGTERLQRAGMGEDKGWAEELTAEAVARDNLVASLATTTAEIEGMQSVVQGLEASSSNAGELIEFALNERPRAALEALEGHFGEFVRGLGGGIEEVVQQAQVARQAHSVLATGMERLNLQFDSTAEGAYASASSIAEWAGGVDQLASLQDSYYQNYFAESERAAHLQADLTESLAAMGLELPDNEAGFRALVEAQNQNTEAGGRNYVQLLQLSSGFSQLQGMLGDTSAAADGAADSMASVEAAMRERESIDTEWLRMIGDTAELRRRELAELDPSNRALQQRNWLFEDEQKWLSEIEQRQQQRISGIKQEADAMARAKSELAGFGNSIDSWIAQFDATEQGMGTPRERLEASGGDFWAQYEKALAGDRNARQSITQFADRAIDNLQEFYASSDPGVNGVNEIRDAMEQLPELLTPEQFLADEFRGVIEDQTVTLSDVLDLNADGTVSAIERAIAAEWNATQQLNNVLHHEMTQLGATVLTESEVRAALGPHATDAEISRLIARVDVNGDGMITRQELTNARIDSLGGGIATSIAPLFDQIDIDGSGWIDYSEFNKTFEGMATDSTLNEIFGLIDTNGDGQLSQLEAIAASSSTLVDLWASQQPGDVQSAISQISGMYENALGRAPDLPGIQYWIDEFLAGASLKTISDSINQHVGRDPGANSGGGSTGGSTGGGSMSAVDAWLSSQTSQVQQWGNQLQGIYQDSHSRSATVADLEYWTGQLSDGKSMGTANDFIRGAAYINRYADVRNAWNTEKERWQRQSGAANATEFGIWHAKNLGIAEGRKFANGGMFAGGDELGRPATNSIVSRSTFFNIGEMGEEDPEAIMPLSRGAGGRLGIDASGLMRLPDGPMQLPMPEMPPLPQFPALGNNDVLQVLNDVRKELQETRKENKRLLELIGENTGDTVDAIEEAAARSERQRDDQLDELETISRHSKTEIRTT</sequence>
<dbReference type="InterPro" id="IPR002048">
    <property type="entry name" value="EF_hand_dom"/>
</dbReference>
<dbReference type="InterPro" id="IPR011992">
    <property type="entry name" value="EF-hand-dom_pair"/>
</dbReference>
<dbReference type="SMART" id="SM00054">
    <property type="entry name" value="EFh"/>
    <property type="match status" value="3"/>
</dbReference>
<dbReference type="Pfam" id="PF13202">
    <property type="entry name" value="EF-hand_5"/>
    <property type="match status" value="1"/>
</dbReference>
<gene>
    <name evidence="4" type="ORF">JI62_11540</name>
</gene>
<dbReference type="PANTHER" id="PTHR34491">
    <property type="entry name" value="A-TYPE INCLUSION PROTEIN, PUTATIVE-RELATED"/>
    <property type="match status" value="1"/>
</dbReference>
<dbReference type="Proteomes" id="UP000197334">
    <property type="component" value="Unassembled WGS sequence"/>
</dbReference>
<feature type="compositionally biased region" description="Basic and acidic residues" evidence="2">
    <location>
        <begin position="2013"/>
        <end position="2022"/>
    </location>
</feature>
<keyword evidence="1" id="KW-0175">Coiled coil</keyword>
<accession>A0A246RZ44</accession>
<comment type="caution">
    <text evidence="4">The sequence shown here is derived from an EMBL/GenBank/DDBJ whole genome shotgun (WGS) entry which is preliminary data.</text>
</comment>
<evidence type="ECO:0000256" key="1">
    <source>
        <dbReference type="SAM" id="Coils"/>
    </source>
</evidence>